<dbReference type="SUPFAM" id="SSF55961">
    <property type="entry name" value="Bet v1-like"/>
    <property type="match status" value="1"/>
</dbReference>
<dbReference type="EMBL" id="BAABFO010000012">
    <property type="protein sequence ID" value="GAA4334466.1"/>
    <property type="molecule type" value="Genomic_DNA"/>
</dbReference>
<dbReference type="PANTHER" id="PTHR38588:SF1">
    <property type="entry name" value="BLL0334 PROTEIN"/>
    <property type="match status" value="1"/>
</dbReference>
<accession>A0ABP8H507</accession>
<evidence type="ECO:0008006" key="3">
    <source>
        <dbReference type="Google" id="ProtNLM"/>
    </source>
</evidence>
<dbReference type="CDD" id="cd07823">
    <property type="entry name" value="SRPBCC_5"/>
    <property type="match status" value="1"/>
</dbReference>
<comment type="caution">
    <text evidence="1">The sequence shown here is derived from an EMBL/GenBank/DDBJ whole genome shotgun (WGS) entry which is preliminary data.</text>
</comment>
<proteinExistence type="predicted"/>
<evidence type="ECO:0000313" key="2">
    <source>
        <dbReference type="Proteomes" id="UP001501671"/>
    </source>
</evidence>
<sequence>MEVKLDKEYTVAAGRDAAWQVLADIRELATCMPGAQITGQADDTHYKGSVRVKVGPAVAAFAGDIEVLEIDPAGHRLRILGKGADKGGSSASMTLAAEVVPDGERSKLLGHADVIVNGKFAQFGGRMMGSVADMVLAQFADTFSKKAAAVEAAAAAGAGAAAGAAPANAAATAPGPAGNGTAPAGGAGAEAADAVAADAAAGNAAPPSAAPLPSAPKELNGLALLWALLRNFVAGLFGGKA</sequence>
<dbReference type="Pfam" id="PF06240">
    <property type="entry name" value="COXG"/>
    <property type="match status" value="1"/>
</dbReference>
<organism evidence="1 2">
    <name type="scientific">Pigmentiphaga soli</name>
    <dbReference type="NCBI Taxonomy" id="1007095"/>
    <lineage>
        <taxon>Bacteria</taxon>
        <taxon>Pseudomonadati</taxon>
        <taxon>Pseudomonadota</taxon>
        <taxon>Betaproteobacteria</taxon>
        <taxon>Burkholderiales</taxon>
        <taxon>Alcaligenaceae</taxon>
        <taxon>Pigmentiphaga</taxon>
    </lineage>
</organism>
<dbReference type="PANTHER" id="PTHR38588">
    <property type="entry name" value="BLL0334 PROTEIN"/>
    <property type="match status" value="1"/>
</dbReference>
<gene>
    <name evidence="1" type="ORF">GCM10023144_26740</name>
</gene>
<dbReference type="InterPro" id="IPR023393">
    <property type="entry name" value="START-like_dom_sf"/>
</dbReference>
<evidence type="ECO:0000313" key="1">
    <source>
        <dbReference type="EMBL" id="GAA4334466.1"/>
    </source>
</evidence>
<dbReference type="InterPro" id="IPR010419">
    <property type="entry name" value="CO_DH_gsu"/>
</dbReference>
<reference evidence="2" key="1">
    <citation type="journal article" date="2019" name="Int. J. Syst. Evol. Microbiol.">
        <title>The Global Catalogue of Microorganisms (GCM) 10K type strain sequencing project: providing services to taxonomists for standard genome sequencing and annotation.</title>
        <authorList>
            <consortium name="The Broad Institute Genomics Platform"/>
            <consortium name="The Broad Institute Genome Sequencing Center for Infectious Disease"/>
            <person name="Wu L."/>
            <person name="Ma J."/>
        </authorList>
    </citation>
    <scope>NUCLEOTIDE SEQUENCE [LARGE SCALE GENOMIC DNA]</scope>
    <source>
        <strain evidence="2">JCM 17666</strain>
    </source>
</reference>
<dbReference type="RefSeq" id="WP_345250252.1">
    <property type="nucleotide sequence ID" value="NZ_BAABFO010000012.1"/>
</dbReference>
<name>A0ABP8H507_9BURK</name>
<keyword evidence="2" id="KW-1185">Reference proteome</keyword>
<dbReference type="Proteomes" id="UP001501671">
    <property type="component" value="Unassembled WGS sequence"/>
</dbReference>
<dbReference type="Gene3D" id="3.30.530.20">
    <property type="match status" value="1"/>
</dbReference>
<protein>
    <recommendedName>
        <fullName evidence="3">Carbon monoxide dehydrogenase</fullName>
    </recommendedName>
</protein>